<proteinExistence type="predicted"/>
<dbReference type="EMBL" id="CP018154">
    <property type="protein sequence ID" value="APG62653.1"/>
    <property type="molecule type" value="Genomic_DNA"/>
</dbReference>
<evidence type="ECO:0000259" key="1">
    <source>
        <dbReference type="SMART" id="SM00507"/>
    </source>
</evidence>
<dbReference type="STRING" id="1913578.LPB140_07470"/>
<name>A0A1L3JC64_9SPHN</name>
<dbReference type="InterPro" id="IPR002711">
    <property type="entry name" value="HNH"/>
</dbReference>
<dbReference type="AlphaFoldDB" id="A0A1L3JC64"/>
<dbReference type="KEGG" id="sphl:LPB140_07470"/>
<dbReference type="GO" id="GO:0004519">
    <property type="term" value="F:endonuclease activity"/>
    <property type="evidence" value="ECO:0007669"/>
    <property type="project" value="InterPro"/>
</dbReference>
<organism evidence="2 3">
    <name type="scientific">Sphingorhabdus lutea</name>
    <dbReference type="NCBI Taxonomy" id="1913578"/>
    <lineage>
        <taxon>Bacteria</taxon>
        <taxon>Pseudomonadati</taxon>
        <taxon>Pseudomonadota</taxon>
        <taxon>Alphaproteobacteria</taxon>
        <taxon>Sphingomonadales</taxon>
        <taxon>Sphingomonadaceae</taxon>
        <taxon>Sphingorhabdus</taxon>
    </lineage>
</organism>
<accession>A0A1L3JC64</accession>
<dbReference type="Gene3D" id="1.10.30.50">
    <property type="match status" value="1"/>
</dbReference>
<dbReference type="InterPro" id="IPR003615">
    <property type="entry name" value="HNH_nuc"/>
</dbReference>
<dbReference type="Pfam" id="PF01844">
    <property type="entry name" value="HNH"/>
    <property type="match status" value="1"/>
</dbReference>
<dbReference type="OrthoDB" id="9802640at2"/>
<dbReference type="Proteomes" id="UP000242561">
    <property type="component" value="Chromosome"/>
</dbReference>
<reference evidence="2 3" key="1">
    <citation type="submission" date="2016-11" db="EMBL/GenBank/DDBJ databases">
        <title>Sphingorhabdus sp. LPB0140, isolated from marine environment.</title>
        <authorList>
            <person name="Kim E."/>
            <person name="Yi H."/>
        </authorList>
    </citation>
    <scope>NUCLEOTIDE SEQUENCE [LARGE SCALE GENOMIC DNA]</scope>
    <source>
        <strain evidence="2 3">LPB0140</strain>
    </source>
</reference>
<dbReference type="GO" id="GO:0003676">
    <property type="term" value="F:nucleic acid binding"/>
    <property type="evidence" value="ECO:0007669"/>
    <property type="project" value="InterPro"/>
</dbReference>
<dbReference type="CDD" id="cd00085">
    <property type="entry name" value="HNHc"/>
    <property type="match status" value="1"/>
</dbReference>
<gene>
    <name evidence="2" type="ORF">LPB140_07470</name>
</gene>
<dbReference type="SMART" id="SM00507">
    <property type="entry name" value="HNHc"/>
    <property type="match status" value="1"/>
</dbReference>
<evidence type="ECO:0000313" key="3">
    <source>
        <dbReference type="Proteomes" id="UP000242561"/>
    </source>
</evidence>
<keyword evidence="3" id="KW-1185">Reference proteome</keyword>
<protein>
    <recommendedName>
        <fullName evidence="1">HNH nuclease domain-containing protein</fullName>
    </recommendedName>
</protein>
<dbReference type="RefSeq" id="WP_072559302.1">
    <property type="nucleotide sequence ID" value="NZ_CP018154.1"/>
</dbReference>
<evidence type="ECO:0000313" key="2">
    <source>
        <dbReference type="EMBL" id="APG62653.1"/>
    </source>
</evidence>
<sequence>MRDKLVETKAEIIDNVNTFLDGIYSNSDDKEDFRKMVKRGVDFYPIQNGYNFDFAPSRFIGYANNDLENHRLLKKDIKNNNTSVGGRKTTTADGRKTTTAINKVLDPKAIHNEFLKSELVAFGNRIGTKIDNRKHKFWTSPTVRRSIKSLKSLDSAVDDINDSEVGNNSPEYIRRMAGSYVRDPEVRRQVLSRANGVCEYEGCVPFMNINGQLYLEAHHIISLAEQGEDKISNVIALCPNHHREAHFGEKWESLQDEFKKILERLNQ</sequence>
<dbReference type="GO" id="GO:0008270">
    <property type="term" value="F:zinc ion binding"/>
    <property type="evidence" value="ECO:0007669"/>
    <property type="project" value="InterPro"/>
</dbReference>
<feature type="domain" description="HNH nuclease" evidence="1">
    <location>
        <begin position="185"/>
        <end position="243"/>
    </location>
</feature>